<dbReference type="EMBL" id="CM043790">
    <property type="protein sequence ID" value="KAI4826186.1"/>
    <property type="molecule type" value="Genomic_DNA"/>
</dbReference>
<gene>
    <name evidence="1" type="ORF">KUCAC02_021827</name>
</gene>
<reference evidence="1" key="1">
    <citation type="submission" date="2022-05" db="EMBL/GenBank/DDBJ databases">
        <title>Chromosome-level genome of Chaenocephalus aceratus.</title>
        <authorList>
            <person name="Park H."/>
        </authorList>
    </citation>
    <scope>NUCLEOTIDE SEQUENCE</scope>
    <source>
        <strain evidence="1">KU_202001</strain>
    </source>
</reference>
<protein>
    <submittedName>
        <fullName evidence="1">Uncharacterized protein</fullName>
    </submittedName>
</protein>
<accession>A0ACB9XGN8</accession>
<sequence>MITCAFLWVGFFVAVDSTMVNYQKYITVMQLALGVTASNKEHCLPPRKHMWIHPQHPSPTAGSITGASSVSTIQGKPSLRRIKGRIHRSKSLDSLDLLDSNAVCALEENLLTCPNSNAADGSNGPPYSCKEGVADVEYISGGSDSGALAAYVSSDETYGSEDAINVDDKHALGLYCNAMQ</sequence>
<organism evidence="1 2">
    <name type="scientific">Chaenocephalus aceratus</name>
    <name type="common">Blackfin icefish</name>
    <name type="synonym">Chaenichthys aceratus</name>
    <dbReference type="NCBI Taxonomy" id="36190"/>
    <lineage>
        <taxon>Eukaryota</taxon>
        <taxon>Metazoa</taxon>
        <taxon>Chordata</taxon>
        <taxon>Craniata</taxon>
        <taxon>Vertebrata</taxon>
        <taxon>Euteleostomi</taxon>
        <taxon>Actinopterygii</taxon>
        <taxon>Neopterygii</taxon>
        <taxon>Teleostei</taxon>
        <taxon>Neoteleostei</taxon>
        <taxon>Acanthomorphata</taxon>
        <taxon>Eupercaria</taxon>
        <taxon>Perciformes</taxon>
        <taxon>Notothenioidei</taxon>
        <taxon>Channichthyidae</taxon>
        <taxon>Chaenocephalus</taxon>
    </lineage>
</organism>
<evidence type="ECO:0000313" key="1">
    <source>
        <dbReference type="EMBL" id="KAI4826186.1"/>
    </source>
</evidence>
<proteinExistence type="predicted"/>
<dbReference type="Proteomes" id="UP001057452">
    <property type="component" value="Chromosome 6"/>
</dbReference>
<keyword evidence="2" id="KW-1185">Reference proteome</keyword>
<evidence type="ECO:0000313" key="2">
    <source>
        <dbReference type="Proteomes" id="UP001057452"/>
    </source>
</evidence>
<comment type="caution">
    <text evidence="1">The sequence shown here is derived from an EMBL/GenBank/DDBJ whole genome shotgun (WGS) entry which is preliminary data.</text>
</comment>
<name>A0ACB9XGN8_CHAAC</name>